<evidence type="ECO:0000313" key="3">
    <source>
        <dbReference type="RefSeq" id="XP_026677690.1"/>
    </source>
</evidence>
<evidence type="ECO:0000256" key="1">
    <source>
        <dbReference type="SAM" id="MobiDB-lite"/>
    </source>
</evidence>
<accession>A0A3Q0ITK5</accession>
<feature type="compositionally biased region" description="Polar residues" evidence="1">
    <location>
        <begin position="359"/>
        <end position="386"/>
    </location>
</feature>
<feature type="compositionally biased region" description="Polar residues" evidence="1">
    <location>
        <begin position="644"/>
        <end position="656"/>
    </location>
</feature>
<feature type="compositionally biased region" description="Basic residues" evidence="1">
    <location>
        <begin position="702"/>
        <end position="714"/>
    </location>
</feature>
<dbReference type="KEGG" id="dci:113466449"/>
<dbReference type="Proteomes" id="UP000079169">
    <property type="component" value="Unplaced"/>
</dbReference>
<feature type="region of interest" description="Disordered" evidence="1">
    <location>
        <begin position="642"/>
        <end position="715"/>
    </location>
</feature>
<proteinExistence type="predicted"/>
<organism evidence="2 3">
    <name type="scientific">Diaphorina citri</name>
    <name type="common">Asian citrus psyllid</name>
    <dbReference type="NCBI Taxonomy" id="121845"/>
    <lineage>
        <taxon>Eukaryota</taxon>
        <taxon>Metazoa</taxon>
        <taxon>Ecdysozoa</taxon>
        <taxon>Arthropoda</taxon>
        <taxon>Hexapoda</taxon>
        <taxon>Insecta</taxon>
        <taxon>Pterygota</taxon>
        <taxon>Neoptera</taxon>
        <taxon>Paraneoptera</taxon>
        <taxon>Hemiptera</taxon>
        <taxon>Sternorrhyncha</taxon>
        <taxon>Psylloidea</taxon>
        <taxon>Psyllidae</taxon>
        <taxon>Diaphorininae</taxon>
        <taxon>Diaphorina</taxon>
    </lineage>
</organism>
<protein>
    <submittedName>
        <fullName evidence="3">Uncharacterized protein LOC113466449</fullName>
    </submittedName>
</protein>
<feature type="compositionally biased region" description="Basic and acidic residues" evidence="1">
    <location>
        <begin position="689"/>
        <end position="701"/>
    </location>
</feature>
<gene>
    <name evidence="3" type="primary">LOC113466449</name>
</gene>
<feature type="region of interest" description="Disordered" evidence="1">
    <location>
        <begin position="359"/>
        <end position="388"/>
    </location>
</feature>
<dbReference type="PaxDb" id="121845-A0A3Q0ITK5"/>
<keyword evidence="2" id="KW-1185">Reference proteome</keyword>
<evidence type="ECO:0000313" key="2">
    <source>
        <dbReference type="Proteomes" id="UP000079169"/>
    </source>
</evidence>
<name>A0A3Q0ITK5_DIACI</name>
<reference evidence="3" key="1">
    <citation type="submission" date="2025-08" db="UniProtKB">
        <authorList>
            <consortium name="RefSeq"/>
        </authorList>
    </citation>
    <scope>IDENTIFICATION</scope>
</reference>
<dbReference type="GeneID" id="113466449"/>
<feature type="region of interest" description="Disordered" evidence="1">
    <location>
        <begin position="524"/>
        <end position="548"/>
    </location>
</feature>
<sequence>MMMLKKLPCNFNDSKVMNNKLMIKNMSTKRLYFTLPELNLADDSIKMRIQKTTKQLKQIVELIHINLRPHFQPMLNVSDMMSPINIDYTVLTANLHKPNIQLKYERETYMVYQLNFDNLVNISCLHERIQNVDAYKVDQHFLISIIDETTISQVAETIKHSLKCVIKHFMSTNNENLSRNVDHVTLAYNTTSGQQSEEENVFNVFNNEDQMKPTNDIKLFKKEIKQGFQYMGNMSSSTTREPPDLKECLSSLLTHTTDDQIMEVCSQQHHQIKFNSKSNDNDQSNNEVLYNNSYENIPSNLEDSKKGKQKKSGTFKLNPSIFDIRCVVNSEMGKNGRIFNITPETNTFSFQPIVHSTISSSTEKTNLNESTETHTSNRSTSQTNDSPIRITHLVNVKHKFKKDSYAKNREKKEELYIVDQHDIKIGQNKRILEDKRYGEGYLDHVNKDLQEKMEIKQHKSKGKLSNPPGRVFTFFDNDQDENETTQISSELDISHKKYLKAHGIISKYEIHEFEVILPTTEMNPKRRINNPRKKNTKPRSNKPNLGKNIDVSEKKLNENLACREARERQEFEAPTGSLKSVKLETKELTSPCCDSIMNLYQSLSSATNVQLQTNELLSPSCDSIMYLYRSLSSDTSIEAAGDCTTESSSNNFVQRETNQHEKPSNNKNKYNRSRLVMSSEARKKNISNKSDKLGVNIDKKPQHLSKKGRKKAKTHANSILDFSKSFSTDQSAAQNPSRTFISMNNKNIKSKSIYGRQKPRSKSRTNLDPVYSKDSILDLYLNF</sequence>
<dbReference type="RefSeq" id="XP_026677690.1">
    <property type="nucleotide sequence ID" value="XM_026821889.1"/>
</dbReference>
<dbReference type="AlphaFoldDB" id="A0A3Q0ITK5"/>
<feature type="compositionally biased region" description="Basic residues" evidence="1">
    <location>
        <begin position="525"/>
        <end position="540"/>
    </location>
</feature>